<feature type="region of interest" description="Disordered" evidence="1">
    <location>
        <begin position="49"/>
        <end position="101"/>
    </location>
</feature>
<organism evidence="2">
    <name type="scientific">Tanacetum cinerariifolium</name>
    <name type="common">Dalmatian daisy</name>
    <name type="synonym">Chrysanthemum cinerariifolium</name>
    <dbReference type="NCBI Taxonomy" id="118510"/>
    <lineage>
        <taxon>Eukaryota</taxon>
        <taxon>Viridiplantae</taxon>
        <taxon>Streptophyta</taxon>
        <taxon>Embryophyta</taxon>
        <taxon>Tracheophyta</taxon>
        <taxon>Spermatophyta</taxon>
        <taxon>Magnoliopsida</taxon>
        <taxon>eudicotyledons</taxon>
        <taxon>Gunneridae</taxon>
        <taxon>Pentapetalae</taxon>
        <taxon>asterids</taxon>
        <taxon>campanulids</taxon>
        <taxon>Asterales</taxon>
        <taxon>Asteraceae</taxon>
        <taxon>Asteroideae</taxon>
        <taxon>Anthemideae</taxon>
        <taxon>Anthemidinae</taxon>
        <taxon>Tanacetum</taxon>
    </lineage>
</organism>
<feature type="region of interest" description="Disordered" evidence="1">
    <location>
        <begin position="131"/>
        <end position="168"/>
    </location>
</feature>
<sequence length="252" mass="27374">SYSVYELSPVVVGNQPTHNAGIKENLDLRKVGKETVSAQQYVLLPLWSIGSQDPQNTDDDASFDVKENENEVHVSPSGSDKTKKHDDKAKRADKRKSLVGSPTGVRDLRAEFEEFFVNNINRVNAASAPVTAAGPNPTNNTNSFNTASPSDTAGKREAKGQSPVGSPIRVRDLRDEFKEFYVNSTNMVNAASAPITIVRPNPTNNTNSFNNASPSDTAVSLNFGIARKSSFVDPSNYPDDPDMPVLEDIVYS</sequence>
<dbReference type="EMBL" id="BKCJ011084846">
    <property type="protein sequence ID" value="GFC82498.1"/>
    <property type="molecule type" value="Genomic_DNA"/>
</dbReference>
<proteinExistence type="predicted"/>
<feature type="non-terminal residue" evidence="2">
    <location>
        <position position="1"/>
    </location>
</feature>
<feature type="non-terminal residue" evidence="2">
    <location>
        <position position="252"/>
    </location>
</feature>
<comment type="caution">
    <text evidence="2">The sequence shown here is derived from an EMBL/GenBank/DDBJ whole genome shotgun (WGS) entry which is preliminary data.</text>
</comment>
<evidence type="ECO:0000313" key="2">
    <source>
        <dbReference type="EMBL" id="GFC82498.1"/>
    </source>
</evidence>
<name>A0A699RAU1_TANCI</name>
<feature type="compositionally biased region" description="Basic and acidic residues" evidence="1">
    <location>
        <begin position="80"/>
        <end position="90"/>
    </location>
</feature>
<dbReference type="AlphaFoldDB" id="A0A699RAU1"/>
<evidence type="ECO:0000256" key="1">
    <source>
        <dbReference type="SAM" id="MobiDB-lite"/>
    </source>
</evidence>
<reference evidence="2" key="1">
    <citation type="journal article" date="2019" name="Sci. Rep.">
        <title>Draft genome of Tanacetum cinerariifolium, the natural source of mosquito coil.</title>
        <authorList>
            <person name="Yamashiro T."/>
            <person name="Shiraishi A."/>
            <person name="Satake H."/>
            <person name="Nakayama K."/>
        </authorList>
    </citation>
    <scope>NUCLEOTIDE SEQUENCE</scope>
</reference>
<accession>A0A699RAU1</accession>
<gene>
    <name evidence="2" type="ORF">Tci_854468</name>
</gene>
<protein>
    <submittedName>
        <fullName evidence="2">Uncharacterized protein</fullName>
    </submittedName>
</protein>
<feature type="compositionally biased region" description="Low complexity" evidence="1">
    <location>
        <begin position="131"/>
        <end position="150"/>
    </location>
</feature>
<feature type="compositionally biased region" description="Basic and acidic residues" evidence="1">
    <location>
        <begin position="63"/>
        <end position="72"/>
    </location>
</feature>